<dbReference type="EMBL" id="MU150288">
    <property type="protein sequence ID" value="KAF9461175.1"/>
    <property type="molecule type" value="Genomic_DNA"/>
</dbReference>
<evidence type="ECO:0000313" key="2">
    <source>
        <dbReference type="EMBL" id="KAF9461175.1"/>
    </source>
</evidence>
<evidence type="ECO:0000256" key="1">
    <source>
        <dbReference type="SAM" id="SignalP"/>
    </source>
</evidence>
<feature type="chain" id="PRO_5040287045" evidence="1">
    <location>
        <begin position="19"/>
        <end position="62"/>
    </location>
</feature>
<organism evidence="2 3">
    <name type="scientific">Collybia nuda</name>
    <dbReference type="NCBI Taxonomy" id="64659"/>
    <lineage>
        <taxon>Eukaryota</taxon>
        <taxon>Fungi</taxon>
        <taxon>Dikarya</taxon>
        <taxon>Basidiomycota</taxon>
        <taxon>Agaricomycotina</taxon>
        <taxon>Agaricomycetes</taxon>
        <taxon>Agaricomycetidae</taxon>
        <taxon>Agaricales</taxon>
        <taxon>Tricholomatineae</taxon>
        <taxon>Clitocybaceae</taxon>
        <taxon>Collybia</taxon>
    </lineage>
</organism>
<gene>
    <name evidence="2" type="ORF">BDZ94DRAFT_1264450</name>
</gene>
<reference evidence="2" key="1">
    <citation type="submission" date="2020-11" db="EMBL/GenBank/DDBJ databases">
        <authorList>
            <consortium name="DOE Joint Genome Institute"/>
            <person name="Ahrendt S."/>
            <person name="Riley R."/>
            <person name="Andreopoulos W."/>
            <person name="Labutti K."/>
            <person name="Pangilinan J."/>
            <person name="Ruiz-Duenas F.J."/>
            <person name="Barrasa J.M."/>
            <person name="Sanchez-Garcia M."/>
            <person name="Camarero S."/>
            <person name="Miyauchi S."/>
            <person name="Serrano A."/>
            <person name="Linde D."/>
            <person name="Babiker R."/>
            <person name="Drula E."/>
            <person name="Ayuso-Fernandez I."/>
            <person name="Pacheco R."/>
            <person name="Padilla G."/>
            <person name="Ferreira P."/>
            <person name="Barriuso J."/>
            <person name="Kellner H."/>
            <person name="Castanera R."/>
            <person name="Alfaro M."/>
            <person name="Ramirez L."/>
            <person name="Pisabarro A.G."/>
            <person name="Kuo A."/>
            <person name="Tritt A."/>
            <person name="Lipzen A."/>
            <person name="He G."/>
            <person name="Yan M."/>
            <person name="Ng V."/>
            <person name="Cullen D."/>
            <person name="Martin F."/>
            <person name="Rosso M.-N."/>
            <person name="Henrissat B."/>
            <person name="Hibbett D."/>
            <person name="Martinez A.T."/>
            <person name="Grigoriev I.V."/>
        </authorList>
    </citation>
    <scope>NUCLEOTIDE SEQUENCE</scope>
    <source>
        <strain evidence="2">CBS 247.69</strain>
    </source>
</reference>
<keyword evidence="3" id="KW-1185">Reference proteome</keyword>
<sequence length="62" mass="6723">MHFVPLISSLLLALTAQAMIIERGDEPVATAERIVHNIINEAPYLVDTKTTVTWTPGPTPPA</sequence>
<feature type="signal peptide" evidence="1">
    <location>
        <begin position="1"/>
        <end position="18"/>
    </location>
</feature>
<accession>A0A9P5Y2L9</accession>
<protein>
    <submittedName>
        <fullName evidence="2">Uncharacterized protein</fullName>
    </submittedName>
</protein>
<comment type="caution">
    <text evidence="2">The sequence shown here is derived from an EMBL/GenBank/DDBJ whole genome shotgun (WGS) entry which is preliminary data.</text>
</comment>
<proteinExistence type="predicted"/>
<dbReference type="AlphaFoldDB" id="A0A9P5Y2L9"/>
<dbReference type="Proteomes" id="UP000807353">
    <property type="component" value="Unassembled WGS sequence"/>
</dbReference>
<evidence type="ECO:0000313" key="3">
    <source>
        <dbReference type="Proteomes" id="UP000807353"/>
    </source>
</evidence>
<keyword evidence="1" id="KW-0732">Signal</keyword>
<name>A0A9P5Y2L9_9AGAR</name>